<evidence type="ECO:0000256" key="6">
    <source>
        <dbReference type="SAM" id="Phobius"/>
    </source>
</evidence>
<proteinExistence type="predicted"/>
<organism evidence="7 8">
    <name type="scientific">Aliikangiella coralliicola</name>
    <dbReference type="NCBI Taxonomy" id="2592383"/>
    <lineage>
        <taxon>Bacteria</taxon>
        <taxon>Pseudomonadati</taxon>
        <taxon>Pseudomonadota</taxon>
        <taxon>Gammaproteobacteria</taxon>
        <taxon>Oceanospirillales</taxon>
        <taxon>Pleioneaceae</taxon>
        <taxon>Aliikangiella</taxon>
    </lineage>
</organism>
<keyword evidence="5 6" id="KW-0472">Membrane</keyword>
<dbReference type="Proteomes" id="UP000315439">
    <property type="component" value="Unassembled WGS sequence"/>
</dbReference>
<feature type="transmembrane region" description="Helical" evidence="6">
    <location>
        <begin position="142"/>
        <end position="162"/>
    </location>
</feature>
<dbReference type="AlphaFoldDB" id="A0A545UCK0"/>
<feature type="transmembrane region" description="Helical" evidence="6">
    <location>
        <begin position="75"/>
        <end position="98"/>
    </location>
</feature>
<name>A0A545UCK0_9GAMM</name>
<evidence type="ECO:0000256" key="3">
    <source>
        <dbReference type="ARBA" id="ARBA00022692"/>
    </source>
</evidence>
<reference evidence="7 8" key="1">
    <citation type="submission" date="2019-07" db="EMBL/GenBank/DDBJ databases">
        <title>Draft genome for Aliikangiella sp. M105.</title>
        <authorList>
            <person name="Wang G."/>
        </authorList>
    </citation>
    <scope>NUCLEOTIDE SEQUENCE [LARGE SCALE GENOMIC DNA]</scope>
    <source>
        <strain evidence="7 8">M105</strain>
    </source>
</reference>
<feature type="transmembrane region" description="Helical" evidence="6">
    <location>
        <begin position="45"/>
        <end position="66"/>
    </location>
</feature>
<dbReference type="Pfam" id="PF13440">
    <property type="entry name" value="Polysacc_synt_3"/>
    <property type="match status" value="1"/>
</dbReference>
<dbReference type="GO" id="GO:0005886">
    <property type="term" value="C:plasma membrane"/>
    <property type="evidence" value="ECO:0007669"/>
    <property type="project" value="UniProtKB-SubCell"/>
</dbReference>
<evidence type="ECO:0000313" key="7">
    <source>
        <dbReference type="EMBL" id="TQV87188.1"/>
    </source>
</evidence>
<dbReference type="OrthoDB" id="5715964at2"/>
<feature type="transmembrane region" description="Helical" evidence="6">
    <location>
        <begin position="393"/>
        <end position="416"/>
    </location>
</feature>
<keyword evidence="8" id="KW-1185">Reference proteome</keyword>
<feature type="transmembrane region" description="Helical" evidence="6">
    <location>
        <begin position="174"/>
        <end position="195"/>
    </location>
</feature>
<gene>
    <name evidence="7" type="ORF">FLL46_15405</name>
</gene>
<evidence type="ECO:0000256" key="1">
    <source>
        <dbReference type="ARBA" id="ARBA00004651"/>
    </source>
</evidence>
<feature type="transmembrane region" description="Helical" evidence="6">
    <location>
        <begin position="311"/>
        <end position="330"/>
    </location>
</feature>
<evidence type="ECO:0000256" key="5">
    <source>
        <dbReference type="ARBA" id="ARBA00023136"/>
    </source>
</evidence>
<accession>A0A545UCK0</accession>
<feature type="transmembrane region" description="Helical" evidence="6">
    <location>
        <begin position="428"/>
        <end position="449"/>
    </location>
</feature>
<feature type="transmembrane region" description="Helical" evidence="6">
    <location>
        <begin position="336"/>
        <end position="357"/>
    </location>
</feature>
<feature type="transmembrane region" description="Helical" evidence="6">
    <location>
        <begin position="12"/>
        <end position="33"/>
    </location>
</feature>
<sequence>MKFSTQFVLTTLSKTTKQISIFALSIILARYFTKADYGTYLHVQLIANVAIWSLLLGIPHSIYYFLPKTHEKRRFVMTTLSLMLVIATIVSLAILVNMDNLSALLGNPNLQNLAIIMACLVFFQIPLSIFEPLMITSKKVSTFVNFDFAFNVAFFMVVLTPVSLGYSVTEILNWVVWFHCIQFITITLVCFYTGIGYSNQKANQSDLQNGETTPGNDAYSIQEQFKYSLPIGGSLSVAEVSRYADKIIVSNQFSPDDYAVYTRGAMDIPLISIIANTLDNLLMPKFIDAYRNNNMRELVEVWHSAMRMMAAFIYPACLFLIFVAPLLIPALFSDKYIASTVIFQIYTVRLLTRISTFNVIYRAIGKTQAMFWLSIASLLVNIVLTYICIQLYGVNGAAVACVLLTLLYQGCSLKIITGYLNIEINQVLPWRSLVITLIASTVSLLPTWFVSTLNISVWPLITLMATVYGICYLATLKFTAALNESEKASIRILLPNRLSWVI</sequence>
<dbReference type="PANTHER" id="PTHR30250:SF11">
    <property type="entry name" value="O-ANTIGEN TRANSPORTER-RELATED"/>
    <property type="match status" value="1"/>
</dbReference>
<feature type="transmembrane region" description="Helical" evidence="6">
    <location>
        <begin position="369"/>
        <end position="387"/>
    </location>
</feature>
<feature type="transmembrane region" description="Helical" evidence="6">
    <location>
        <begin position="110"/>
        <end position="130"/>
    </location>
</feature>
<evidence type="ECO:0000256" key="2">
    <source>
        <dbReference type="ARBA" id="ARBA00022475"/>
    </source>
</evidence>
<comment type="subcellular location">
    <subcellularLocation>
        <location evidence="1">Cell membrane</location>
        <topology evidence="1">Multi-pass membrane protein</topology>
    </subcellularLocation>
</comment>
<dbReference type="InterPro" id="IPR050833">
    <property type="entry name" value="Poly_Biosynth_Transport"/>
</dbReference>
<dbReference type="EMBL" id="VIKS01000009">
    <property type="protein sequence ID" value="TQV87188.1"/>
    <property type="molecule type" value="Genomic_DNA"/>
</dbReference>
<protein>
    <submittedName>
        <fullName evidence="7">Polysaccharide biosynthesis protein</fullName>
    </submittedName>
</protein>
<keyword evidence="4 6" id="KW-1133">Transmembrane helix</keyword>
<evidence type="ECO:0000256" key="4">
    <source>
        <dbReference type="ARBA" id="ARBA00022989"/>
    </source>
</evidence>
<evidence type="ECO:0000313" key="8">
    <source>
        <dbReference type="Proteomes" id="UP000315439"/>
    </source>
</evidence>
<keyword evidence="2" id="KW-1003">Cell membrane</keyword>
<keyword evidence="3 6" id="KW-0812">Transmembrane</keyword>
<dbReference type="RefSeq" id="WP_142932215.1">
    <property type="nucleotide sequence ID" value="NZ_ML660165.1"/>
</dbReference>
<dbReference type="PANTHER" id="PTHR30250">
    <property type="entry name" value="PST FAMILY PREDICTED COLANIC ACID TRANSPORTER"/>
    <property type="match status" value="1"/>
</dbReference>
<comment type="caution">
    <text evidence="7">The sequence shown here is derived from an EMBL/GenBank/DDBJ whole genome shotgun (WGS) entry which is preliminary data.</text>
</comment>
<feature type="transmembrane region" description="Helical" evidence="6">
    <location>
        <begin position="455"/>
        <end position="475"/>
    </location>
</feature>